<dbReference type="PANTHER" id="PTHR39339:SF1">
    <property type="entry name" value="CHAD DOMAIN-CONTAINING PROTEIN"/>
    <property type="match status" value="1"/>
</dbReference>
<dbReference type="SUPFAM" id="SSF55154">
    <property type="entry name" value="CYTH-like phosphatases"/>
    <property type="match status" value="1"/>
</dbReference>
<dbReference type="RefSeq" id="WP_344063704.1">
    <property type="nucleotide sequence ID" value="NZ_BAAAPU010000008.1"/>
</dbReference>
<name>A0ABN2SDX4_9MICO</name>
<evidence type="ECO:0000313" key="4">
    <source>
        <dbReference type="Proteomes" id="UP001500013"/>
    </source>
</evidence>
<sequence>MGASHHDETERKYDIDAATVFPNLAEAEGVDAVGQPVEHRLEAVYFDTSGLDLARRGVTLRRRTGGADEGWHLKLPAHGDTRTELHEPLGDEREVPESLGTRVRSVTRGRTLEPVATVRTNRREYPLHDPAGSVLALATDDSVQAQRLGDDREELVWREWEVELVDGSTELLDAVERRLLDAGATTAAVRSKLARVLGEPAAVTSPLESTDADDLTVRQLLSAQLGQHLERLLDQDAGVRAGRREAVHRVRIAARRLRSALTTFRPLLDTTVTDPVREELRWLGEEFAQARDAQVLREHLHEVLAAEPAELVVGSVQTRLDEELGAAYASGREAAERALDSDRYVRLLDCLEELVASPPLVADDDRVAADVMPGLLARDVKRLRRAVEAVEAAVDGADRDVAFHEARKKAKRLRYAAESAVPVLRKRARSLASDTKKVQETLGIHQDTVVARERLRELGMQAHLAGENAFTFGRLHALEQARADRAEADFAALWRKFAKKQVRRWER</sequence>
<reference evidence="3 4" key="1">
    <citation type="journal article" date="2019" name="Int. J. Syst. Evol. Microbiol.">
        <title>The Global Catalogue of Microorganisms (GCM) 10K type strain sequencing project: providing services to taxonomists for standard genome sequencing and annotation.</title>
        <authorList>
            <consortium name="The Broad Institute Genomics Platform"/>
            <consortium name="The Broad Institute Genome Sequencing Center for Infectious Disease"/>
            <person name="Wu L."/>
            <person name="Ma J."/>
        </authorList>
    </citation>
    <scope>NUCLEOTIDE SEQUENCE [LARGE SCALE GENOMIC DNA]</scope>
    <source>
        <strain evidence="3 4">JCM 15628</strain>
    </source>
</reference>
<evidence type="ECO:0000259" key="1">
    <source>
        <dbReference type="PROSITE" id="PS51707"/>
    </source>
</evidence>
<dbReference type="PANTHER" id="PTHR39339">
    <property type="entry name" value="SLR1444 PROTEIN"/>
    <property type="match status" value="1"/>
</dbReference>
<dbReference type="Gene3D" id="1.40.20.10">
    <property type="entry name" value="CHAD domain"/>
    <property type="match status" value="1"/>
</dbReference>
<protein>
    <submittedName>
        <fullName evidence="3">CYTH and CHAD domain-containing protein</fullName>
    </submittedName>
</protein>
<dbReference type="Pfam" id="PF01928">
    <property type="entry name" value="CYTH"/>
    <property type="match status" value="1"/>
</dbReference>
<dbReference type="EMBL" id="BAAAPU010000008">
    <property type="protein sequence ID" value="GAA1985038.1"/>
    <property type="molecule type" value="Genomic_DNA"/>
</dbReference>
<dbReference type="InterPro" id="IPR038186">
    <property type="entry name" value="CHAD_dom_sf"/>
</dbReference>
<feature type="domain" description="CYTH" evidence="1">
    <location>
        <begin position="6"/>
        <end position="203"/>
    </location>
</feature>
<organism evidence="3 4">
    <name type="scientific">Terrabacter lapilli</name>
    <dbReference type="NCBI Taxonomy" id="436231"/>
    <lineage>
        <taxon>Bacteria</taxon>
        <taxon>Bacillati</taxon>
        <taxon>Actinomycetota</taxon>
        <taxon>Actinomycetes</taxon>
        <taxon>Micrococcales</taxon>
        <taxon>Intrasporangiaceae</taxon>
        <taxon>Terrabacter</taxon>
    </lineage>
</organism>
<dbReference type="SMART" id="SM01118">
    <property type="entry name" value="CYTH"/>
    <property type="match status" value="1"/>
</dbReference>
<keyword evidence="4" id="KW-1185">Reference proteome</keyword>
<dbReference type="PROSITE" id="PS51707">
    <property type="entry name" value="CYTH"/>
    <property type="match status" value="1"/>
</dbReference>
<evidence type="ECO:0000313" key="3">
    <source>
        <dbReference type="EMBL" id="GAA1985038.1"/>
    </source>
</evidence>
<dbReference type="Gene3D" id="2.40.320.10">
    <property type="entry name" value="Hypothetical Protein Pfu-838710-001"/>
    <property type="match status" value="1"/>
</dbReference>
<dbReference type="InterPro" id="IPR023577">
    <property type="entry name" value="CYTH_domain"/>
</dbReference>
<evidence type="ECO:0000259" key="2">
    <source>
        <dbReference type="PROSITE" id="PS51708"/>
    </source>
</evidence>
<accession>A0ABN2SDX4</accession>
<gene>
    <name evidence="3" type="ORF">GCM10009817_28110</name>
</gene>
<dbReference type="SMART" id="SM00880">
    <property type="entry name" value="CHAD"/>
    <property type="match status" value="1"/>
</dbReference>
<dbReference type="InterPro" id="IPR007899">
    <property type="entry name" value="CHAD_dom"/>
</dbReference>
<dbReference type="PROSITE" id="PS51708">
    <property type="entry name" value="CHAD"/>
    <property type="match status" value="1"/>
</dbReference>
<dbReference type="InterPro" id="IPR033469">
    <property type="entry name" value="CYTH-like_dom_sf"/>
</dbReference>
<dbReference type="Pfam" id="PF05235">
    <property type="entry name" value="CHAD"/>
    <property type="match status" value="1"/>
</dbReference>
<dbReference type="CDD" id="cd07374">
    <property type="entry name" value="CYTH-like_Pase"/>
    <property type="match status" value="1"/>
</dbReference>
<proteinExistence type="predicted"/>
<comment type="caution">
    <text evidence="3">The sequence shown here is derived from an EMBL/GenBank/DDBJ whole genome shotgun (WGS) entry which is preliminary data.</text>
</comment>
<dbReference type="Proteomes" id="UP001500013">
    <property type="component" value="Unassembled WGS sequence"/>
</dbReference>
<feature type="domain" description="CHAD" evidence="2">
    <location>
        <begin position="214"/>
        <end position="499"/>
    </location>
</feature>